<comment type="caution">
    <text evidence="9">The sequence shown here is derived from an EMBL/GenBank/DDBJ whole genome shotgun (WGS) entry which is preliminary data.</text>
</comment>
<reference evidence="9 10" key="1">
    <citation type="submission" date="2020-06" db="EMBL/GenBank/DDBJ databases">
        <title>Draft genome sequence of Candidatus Phytoplasma pruni (X-disease group, subgroup 16SrIII-B) strain ChTDIII from Argentina.</title>
        <authorList>
            <person name="Fernandez F.D."/>
            <person name="Zuebert C."/>
            <person name="Huettel B."/>
            <person name="Kube M."/>
            <person name="Conci L.R."/>
        </authorList>
    </citation>
    <scope>NUCLEOTIDE SEQUENCE [LARGE SCALE GENOMIC DNA]</scope>
    <source>
        <strain evidence="9 10">ChTDIII</strain>
    </source>
</reference>
<evidence type="ECO:0000256" key="3">
    <source>
        <dbReference type="ARBA" id="ARBA00022692"/>
    </source>
</evidence>
<evidence type="ECO:0000256" key="6">
    <source>
        <dbReference type="ARBA" id="ARBA00023136"/>
    </source>
</evidence>
<evidence type="ECO:0000313" key="10">
    <source>
        <dbReference type="Proteomes" id="UP000568109"/>
    </source>
</evidence>
<feature type="transmembrane region" description="Helical" evidence="7">
    <location>
        <begin position="16"/>
        <end position="37"/>
    </location>
</feature>
<dbReference type="InterPro" id="IPR043429">
    <property type="entry name" value="ArtM/GltK/GlnP/TcyL/YhdX-like"/>
</dbReference>
<dbReference type="CDD" id="cd06261">
    <property type="entry name" value="TM_PBP2"/>
    <property type="match status" value="1"/>
</dbReference>
<dbReference type="Gene3D" id="3.40.190.10">
    <property type="entry name" value="Periplasmic binding protein-like II"/>
    <property type="match status" value="2"/>
</dbReference>
<dbReference type="InterPro" id="IPR001638">
    <property type="entry name" value="Solute-binding_3/MltF_N"/>
</dbReference>
<dbReference type="Proteomes" id="UP000568109">
    <property type="component" value="Unassembled WGS sequence"/>
</dbReference>
<dbReference type="AlphaFoldDB" id="A0A851HC55"/>
<dbReference type="Gene3D" id="1.10.3720.10">
    <property type="entry name" value="MetI-like"/>
    <property type="match status" value="1"/>
</dbReference>
<keyword evidence="5 7" id="KW-1133">Transmembrane helix</keyword>
<keyword evidence="7" id="KW-0813">Transport</keyword>
<evidence type="ECO:0000256" key="5">
    <source>
        <dbReference type="ARBA" id="ARBA00022989"/>
    </source>
</evidence>
<dbReference type="PROSITE" id="PS50928">
    <property type="entry name" value="ABC_TM1"/>
    <property type="match status" value="1"/>
</dbReference>
<keyword evidence="3 7" id="KW-0812">Transmembrane</keyword>
<evidence type="ECO:0000256" key="4">
    <source>
        <dbReference type="ARBA" id="ARBA00022970"/>
    </source>
</evidence>
<evidence type="ECO:0000256" key="7">
    <source>
        <dbReference type="RuleBase" id="RU363032"/>
    </source>
</evidence>
<feature type="domain" description="ABC transmembrane type-1" evidence="8">
    <location>
        <begin position="348"/>
        <end position="555"/>
    </location>
</feature>
<evidence type="ECO:0000256" key="1">
    <source>
        <dbReference type="ARBA" id="ARBA00004141"/>
    </source>
</evidence>
<feature type="transmembrane region" description="Helical" evidence="7">
    <location>
        <begin position="436"/>
        <end position="456"/>
    </location>
</feature>
<gene>
    <name evidence="9" type="ORF">HR065_00565</name>
</gene>
<dbReference type="Pfam" id="PF00528">
    <property type="entry name" value="BPD_transp_1"/>
    <property type="match status" value="1"/>
</dbReference>
<dbReference type="GO" id="GO:0006865">
    <property type="term" value="P:amino acid transport"/>
    <property type="evidence" value="ECO:0007669"/>
    <property type="project" value="UniProtKB-KW"/>
</dbReference>
<feature type="transmembrane region" description="Helical" evidence="7">
    <location>
        <begin position="533"/>
        <end position="554"/>
    </location>
</feature>
<organism evidence="9 10">
    <name type="scientific">Candidatus Phytoplasma pruni</name>
    <dbReference type="NCBI Taxonomy" id="479893"/>
    <lineage>
        <taxon>Bacteria</taxon>
        <taxon>Bacillati</taxon>
        <taxon>Mycoplasmatota</taxon>
        <taxon>Mollicutes</taxon>
        <taxon>Acholeplasmatales</taxon>
        <taxon>Acholeplasmataceae</taxon>
        <taxon>Candidatus Phytoplasma</taxon>
        <taxon>16SrIII (X-disease group)</taxon>
    </lineage>
</organism>
<dbReference type="SUPFAM" id="SSF53850">
    <property type="entry name" value="Periplasmic binding protein-like II"/>
    <property type="match status" value="1"/>
</dbReference>
<accession>A0A851HC55</accession>
<name>A0A851HC55_9MOLU</name>
<sequence length="562" mass="62890">MKTQFSDFLKQNYKKLLFALVFLPLSVWLNYMVFVTFQKKGEAAEVSREDTLVFGTHTILAPFAFSGGEEGKEHAPNALKAQGGKYASGFDPLVAKKIADLMGKKLVIKHYGFPALLDTPQTGTTDFVMGGMNSSPERLQVMDAVNYYSPPVGFLLRKDDARFKDYQNGQTVPYDVFKQIALDAKNQNKPLKYTTITRSLFDLKDKEPTQKLEGLKIEGGNPRESAAECSDLVQNKAADMCVFEYPAAKSLADRKPDALKVVKLEGFAVEPVSLFLQKERPDGLKEKLQLAVNQITEQDREEFFKKASEDEAKMAELTQSAPKEKAKNVFVETTVQVFKILPSYFKPLVISLTLAVDGLLLGFFLSLFLLVLKLFGASKNSSNKCVKYLKKGLFTTVDALNNALKSVPMIIQVLLLSKFLVHNFDFFKHNAYLGSFYTGLMLLVVNAGANLSSLMFRNIQYLDKGQMEAASALGMNQKQVFQHIVFEQTFKRTVPSIWEQLIINLKDTAVFGLINVANLVLKAQEDTAISFSITVPFLAITLIYLVLVNVVYVLNRKNNKLN</sequence>
<evidence type="ECO:0000256" key="2">
    <source>
        <dbReference type="ARBA" id="ARBA00010072"/>
    </source>
</evidence>
<keyword evidence="10" id="KW-1185">Reference proteome</keyword>
<dbReference type="InterPro" id="IPR035906">
    <property type="entry name" value="MetI-like_sf"/>
</dbReference>
<protein>
    <submittedName>
        <fullName evidence="9">Transporter substrate-binding domain-containing protein</fullName>
    </submittedName>
</protein>
<evidence type="ECO:0000259" key="8">
    <source>
        <dbReference type="PROSITE" id="PS50928"/>
    </source>
</evidence>
<dbReference type="PANTHER" id="PTHR30614:SF20">
    <property type="entry name" value="GLUTAMINE TRANSPORT SYSTEM PERMEASE PROTEIN GLNP"/>
    <property type="match status" value="1"/>
</dbReference>
<dbReference type="Pfam" id="PF00497">
    <property type="entry name" value="SBP_bac_3"/>
    <property type="match status" value="1"/>
</dbReference>
<proteinExistence type="inferred from homology"/>
<keyword evidence="6 7" id="KW-0472">Membrane</keyword>
<feature type="transmembrane region" description="Helical" evidence="7">
    <location>
        <begin position="348"/>
        <end position="372"/>
    </location>
</feature>
<dbReference type="PANTHER" id="PTHR30614">
    <property type="entry name" value="MEMBRANE COMPONENT OF AMINO ACID ABC TRANSPORTER"/>
    <property type="match status" value="1"/>
</dbReference>
<comment type="similarity">
    <text evidence="2">Belongs to the binding-protein-dependent transport system permease family. HisMQ subfamily.</text>
</comment>
<dbReference type="GO" id="GO:0055085">
    <property type="term" value="P:transmembrane transport"/>
    <property type="evidence" value="ECO:0007669"/>
    <property type="project" value="InterPro"/>
</dbReference>
<dbReference type="SMART" id="SM00062">
    <property type="entry name" value="PBPb"/>
    <property type="match status" value="1"/>
</dbReference>
<dbReference type="EMBL" id="JABUOH010000019">
    <property type="protein sequence ID" value="NWN45578.1"/>
    <property type="molecule type" value="Genomic_DNA"/>
</dbReference>
<comment type="subcellular location">
    <subcellularLocation>
        <location evidence="7">Cell membrane</location>
        <topology evidence="7">Multi-pass membrane protein</topology>
    </subcellularLocation>
    <subcellularLocation>
        <location evidence="1">Membrane</location>
        <topology evidence="1">Multi-pass membrane protein</topology>
    </subcellularLocation>
</comment>
<dbReference type="RefSeq" id="WP_178733979.1">
    <property type="nucleotide sequence ID" value="NZ_JABUOH010000019.1"/>
</dbReference>
<dbReference type="GO" id="GO:0005886">
    <property type="term" value="C:plasma membrane"/>
    <property type="evidence" value="ECO:0007669"/>
    <property type="project" value="UniProtKB-SubCell"/>
</dbReference>
<keyword evidence="4" id="KW-0029">Amino-acid transport</keyword>
<evidence type="ECO:0000313" key="9">
    <source>
        <dbReference type="EMBL" id="NWN45578.1"/>
    </source>
</evidence>
<dbReference type="SUPFAM" id="SSF161098">
    <property type="entry name" value="MetI-like"/>
    <property type="match status" value="1"/>
</dbReference>
<dbReference type="InterPro" id="IPR000515">
    <property type="entry name" value="MetI-like"/>
</dbReference>